<feature type="chain" id="PRO_5045192467" evidence="2">
    <location>
        <begin position="20"/>
        <end position="530"/>
    </location>
</feature>
<keyword evidence="3" id="KW-1185">Reference proteome</keyword>
<feature type="region of interest" description="Disordered" evidence="1">
    <location>
        <begin position="473"/>
        <end position="530"/>
    </location>
</feature>
<reference evidence="4" key="1">
    <citation type="submission" date="2025-08" db="UniProtKB">
        <authorList>
            <consortium name="RefSeq"/>
        </authorList>
    </citation>
    <scope>IDENTIFICATION</scope>
</reference>
<dbReference type="GeneID" id="101863404"/>
<evidence type="ECO:0000256" key="1">
    <source>
        <dbReference type="SAM" id="MobiDB-lite"/>
    </source>
</evidence>
<evidence type="ECO:0000256" key="2">
    <source>
        <dbReference type="SAM" id="SignalP"/>
    </source>
</evidence>
<dbReference type="Proteomes" id="UP000694888">
    <property type="component" value="Unplaced"/>
</dbReference>
<proteinExistence type="predicted"/>
<accession>A0ABM1AA46</accession>
<name>A0ABM1AA46_APLCA</name>
<evidence type="ECO:0000313" key="3">
    <source>
        <dbReference type="Proteomes" id="UP000694888"/>
    </source>
</evidence>
<evidence type="ECO:0000313" key="4">
    <source>
        <dbReference type="RefSeq" id="XP_012943747.1"/>
    </source>
</evidence>
<organism evidence="3 4">
    <name type="scientific">Aplysia californica</name>
    <name type="common">California sea hare</name>
    <dbReference type="NCBI Taxonomy" id="6500"/>
    <lineage>
        <taxon>Eukaryota</taxon>
        <taxon>Metazoa</taxon>
        <taxon>Spiralia</taxon>
        <taxon>Lophotrochozoa</taxon>
        <taxon>Mollusca</taxon>
        <taxon>Gastropoda</taxon>
        <taxon>Heterobranchia</taxon>
        <taxon>Euthyneura</taxon>
        <taxon>Tectipleura</taxon>
        <taxon>Aplysiida</taxon>
        <taxon>Aplysioidea</taxon>
        <taxon>Aplysiidae</taxon>
        <taxon>Aplysia</taxon>
    </lineage>
</organism>
<keyword evidence="2" id="KW-0732">Signal</keyword>
<feature type="compositionally biased region" description="Basic residues" evidence="1">
    <location>
        <begin position="481"/>
        <end position="517"/>
    </location>
</feature>
<protein>
    <submittedName>
        <fullName evidence="4">Uncharacterized protein LOC101863404</fullName>
    </submittedName>
</protein>
<feature type="compositionally biased region" description="Basic and acidic residues" evidence="1">
    <location>
        <begin position="518"/>
        <end position="530"/>
    </location>
</feature>
<dbReference type="RefSeq" id="XP_012943747.1">
    <property type="nucleotide sequence ID" value="XM_013088293.2"/>
</dbReference>
<gene>
    <name evidence="4" type="primary">LOC101863404</name>
</gene>
<feature type="signal peptide" evidence="2">
    <location>
        <begin position="1"/>
        <end position="19"/>
    </location>
</feature>
<sequence>MHSDFGKLFLLMILGVVFAEVLCATRSCYPSQNTEEEAEGDEELSKYETIFVEEYLKKYNKKLKGVKCENSPYKTFNRLNNNGHIPLSCGRCLVHEVNVKAIAAQKCEGLTPQLLIGKTNCAFKNECKLEYTPSFLFMNTKEPSCFLQVPKSLQVSYSCVDPETHPVEDVIQEAQHTAVRGLVRSHDRDVRAQYPVGAMTTKRNIIEISAPTAENGPHFVLLQAIKGKLAKGDVLTTKDGCDDCNFTWDFEELQDTHNVTGQELLFDFEISPSSPGADGFDICFQWFTFDQRDALKIFEDTLKQCRKSKIKDLPVFHVVKPITSNHERGIIRSHPQFPWNYQLPRRLLGRCDIHGLGTPPASWVSTYRKLVAVGIKTKIRVWIKQLSLFKGDTLSFITDDGQQQKDVAKGRPYNFTTRELTVNFTVKDTHRGTSNGFEICYQWYSTEREVRHDLCQDFSLKVDICKKRLKKQLPRQCRPSKSGKGRKKANKKKKGKKGKKGGKREKRERKKAKRAEKQRKEAKNGVKREA</sequence>